<proteinExistence type="predicted"/>
<dbReference type="Pfam" id="PF04307">
    <property type="entry name" value="YdjM"/>
    <property type="match status" value="1"/>
</dbReference>
<reference evidence="2" key="1">
    <citation type="submission" date="2020-11" db="EMBL/GenBank/DDBJ databases">
        <title>Azospira restricta DSM 18626 genome sequence.</title>
        <authorList>
            <person name="Moe W.M."/>
        </authorList>
    </citation>
    <scope>NUCLEOTIDE SEQUENCE</scope>
    <source>
        <strain evidence="2">DSM 18626</strain>
    </source>
</reference>
<dbReference type="PANTHER" id="PTHR40031:SF1">
    <property type="entry name" value="MEMBRANE-BOUND METAL-DEPENDENT HYDROLASE"/>
    <property type="match status" value="1"/>
</dbReference>
<dbReference type="RefSeq" id="WP_203385991.1">
    <property type="nucleotide sequence ID" value="NZ_CP064781.1"/>
</dbReference>
<dbReference type="Proteomes" id="UP000663444">
    <property type="component" value="Chromosome"/>
</dbReference>
<dbReference type="PANTHER" id="PTHR40031">
    <property type="entry name" value="HYPOTHETICAL MEMBRANE SPANNING PROTEIN"/>
    <property type="match status" value="1"/>
</dbReference>
<keyword evidence="1" id="KW-0472">Membrane</keyword>
<evidence type="ECO:0000313" key="2">
    <source>
        <dbReference type="EMBL" id="QRJ62459.1"/>
    </source>
</evidence>
<dbReference type="GO" id="GO:0016787">
    <property type="term" value="F:hydrolase activity"/>
    <property type="evidence" value="ECO:0007669"/>
    <property type="project" value="UniProtKB-KW"/>
</dbReference>
<sequence length="313" mass="33720">MDTLTHALSGVLAGRASERDGAALPPLRRALLVGAAAAFPDIDYALFVLAPADFLNLHRGPTHSLLLLPLWAALLALPAARLLAARWRDCVGPCALGLAMHLAGDLITVYGTQLLYPLSMHPFALGVSFDFNPWLAALVGAGCLATLAARPRQAAALTLVAVAAAVAGQALLRQQALAAAGAGAQALPQPFSPFAWQLVVADAGGYRLADWRLGGDAPLRWREVPRPEREAAALVREAWAQPVLAPFRRFAQLPALYRVDRHADDDCVWFQDLRYRFPGRLPTFRHGVCRAAAGGAWRAYRLSYFSDGRRQAL</sequence>
<feature type="transmembrane region" description="Helical" evidence="1">
    <location>
        <begin position="154"/>
        <end position="172"/>
    </location>
</feature>
<dbReference type="AlphaFoldDB" id="A0A974PVX0"/>
<feature type="transmembrane region" description="Helical" evidence="1">
    <location>
        <begin position="64"/>
        <end position="83"/>
    </location>
</feature>
<keyword evidence="1" id="KW-0812">Transmembrane</keyword>
<protein>
    <submittedName>
        <fullName evidence="2">Metal-dependent hydrolase</fullName>
    </submittedName>
</protein>
<dbReference type="InterPro" id="IPR007404">
    <property type="entry name" value="YdjM-like"/>
</dbReference>
<keyword evidence="2" id="KW-0378">Hydrolase</keyword>
<evidence type="ECO:0000313" key="3">
    <source>
        <dbReference type="Proteomes" id="UP000663444"/>
    </source>
</evidence>
<evidence type="ECO:0000256" key="1">
    <source>
        <dbReference type="SAM" id="Phobius"/>
    </source>
</evidence>
<accession>A0A974PVX0</accession>
<gene>
    <name evidence="2" type="ORF">IWH25_11755</name>
</gene>
<keyword evidence="3" id="KW-1185">Reference proteome</keyword>
<feature type="transmembrane region" description="Helical" evidence="1">
    <location>
        <begin position="90"/>
        <end position="111"/>
    </location>
</feature>
<name>A0A974PVX0_9RHOO</name>
<feature type="transmembrane region" description="Helical" evidence="1">
    <location>
        <begin position="131"/>
        <end position="149"/>
    </location>
</feature>
<keyword evidence="1" id="KW-1133">Transmembrane helix</keyword>
<dbReference type="EMBL" id="CP064781">
    <property type="protein sequence ID" value="QRJ62459.1"/>
    <property type="molecule type" value="Genomic_DNA"/>
</dbReference>
<dbReference type="KEGG" id="ares:IWH25_11755"/>
<organism evidence="2 3">
    <name type="scientific">Azospira restricta</name>
    <dbReference type="NCBI Taxonomy" id="404405"/>
    <lineage>
        <taxon>Bacteria</taxon>
        <taxon>Pseudomonadati</taxon>
        <taxon>Pseudomonadota</taxon>
        <taxon>Betaproteobacteria</taxon>
        <taxon>Rhodocyclales</taxon>
        <taxon>Rhodocyclaceae</taxon>
        <taxon>Azospira</taxon>
    </lineage>
</organism>
<dbReference type="InterPro" id="IPR053170">
    <property type="entry name" value="Transcription_regulator"/>
</dbReference>